<gene>
    <name evidence="1" type="ORF">M9Y10_038608</name>
</gene>
<evidence type="ECO:0000313" key="1">
    <source>
        <dbReference type="EMBL" id="KAK8887559.1"/>
    </source>
</evidence>
<accession>A0ABR2K923</accession>
<dbReference type="Proteomes" id="UP001470230">
    <property type="component" value="Unassembled WGS sequence"/>
</dbReference>
<comment type="caution">
    <text evidence="1">The sequence shown here is derived from an EMBL/GenBank/DDBJ whole genome shotgun (WGS) entry which is preliminary data.</text>
</comment>
<organism evidence="1 2">
    <name type="scientific">Tritrichomonas musculus</name>
    <dbReference type="NCBI Taxonomy" id="1915356"/>
    <lineage>
        <taxon>Eukaryota</taxon>
        <taxon>Metamonada</taxon>
        <taxon>Parabasalia</taxon>
        <taxon>Tritrichomonadida</taxon>
        <taxon>Tritrichomonadidae</taxon>
        <taxon>Tritrichomonas</taxon>
    </lineage>
</organism>
<proteinExistence type="predicted"/>
<sequence length="125" mass="14095">MKVELMIHQENQQLSMKQDEGNDATLSEANQSLTLDATENVANSIIEEEDTNIGVDNETFIEGRINDDNTIQPVMIDNNNIIVIQDEDLNSAFFQVPFDHVQILSEEIEGNLEQALLTFPSDIFI</sequence>
<protein>
    <submittedName>
        <fullName evidence="1">Uncharacterized protein</fullName>
    </submittedName>
</protein>
<keyword evidence="2" id="KW-1185">Reference proteome</keyword>
<name>A0ABR2K923_9EUKA</name>
<evidence type="ECO:0000313" key="2">
    <source>
        <dbReference type="Proteomes" id="UP001470230"/>
    </source>
</evidence>
<reference evidence="1 2" key="1">
    <citation type="submission" date="2024-04" db="EMBL/GenBank/DDBJ databases">
        <title>Tritrichomonas musculus Genome.</title>
        <authorList>
            <person name="Alves-Ferreira E."/>
            <person name="Grigg M."/>
            <person name="Lorenzi H."/>
            <person name="Galac M."/>
        </authorList>
    </citation>
    <scope>NUCLEOTIDE SEQUENCE [LARGE SCALE GENOMIC DNA]</scope>
    <source>
        <strain evidence="1 2">EAF2021</strain>
    </source>
</reference>
<dbReference type="EMBL" id="JAPFFF010000006">
    <property type="protein sequence ID" value="KAK8887559.1"/>
    <property type="molecule type" value="Genomic_DNA"/>
</dbReference>